<evidence type="ECO:0000313" key="2">
    <source>
        <dbReference type="Proteomes" id="UP000838763"/>
    </source>
</evidence>
<dbReference type="AlphaFoldDB" id="A0A9P1MB27"/>
<sequence>MFGPEAGWMAAIVSRGLNIIQFYLDSVEAGLLCSRISSSTTGEEDIFGDCTSRTRMLAFCSMRKEQNLDSPLRTSDFTFGEIRKRVAEVAKGCEHGCGNCQCDLMPKLRELCEQVEKVIDHVGQRLIEEFEACDICGQSMI</sequence>
<accession>A0A9P1MB27</accession>
<dbReference type="EMBL" id="CALLCH030000010">
    <property type="protein sequence ID" value="CAI4214265.1"/>
    <property type="molecule type" value="Genomic_DNA"/>
</dbReference>
<reference evidence="1" key="1">
    <citation type="submission" date="2022-11" db="EMBL/GenBank/DDBJ databases">
        <authorList>
            <person name="Scott C."/>
            <person name="Bruce N."/>
        </authorList>
    </citation>
    <scope>NUCLEOTIDE SEQUENCE</scope>
</reference>
<comment type="caution">
    <text evidence="1">The sequence shown here is derived from an EMBL/GenBank/DDBJ whole genome shotgun (WGS) entry which is preliminary data.</text>
</comment>
<proteinExistence type="predicted"/>
<organism evidence="1 2">
    <name type="scientific">Parascedosporium putredinis</name>
    <dbReference type="NCBI Taxonomy" id="1442378"/>
    <lineage>
        <taxon>Eukaryota</taxon>
        <taxon>Fungi</taxon>
        <taxon>Dikarya</taxon>
        <taxon>Ascomycota</taxon>
        <taxon>Pezizomycotina</taxon>
        <taxon>Sordariomycetes</taxon>
        <taxon>Hypocreomycetidae</taxon>
        <taxon>Microascales</taxon>
        <taxon>Microascaceae</taxon>
        <taxon>Parascedosporium</taxon>
    </lineage>
</organism>
<dbReference type="Proteomes" id="UP000838763">
    <property type="component" value="Unassembled WGS sequence"/>
</dbReference>
<gene>
    <name evidence="1" type="ORF">PPNO1_LOCUS3996</name>
</gene>
<keyword evidence="2" id="KW-1185">Reference proteome</keyword>
<evidence type="ECO:0000313" key="1">
    <source>
        <dbReference type="EMBL" id="CAI4214265.1"/>
    </source>
</evidence>
<name>A0A9P1MB27_9PEZI</name>
<protein>
    <submittedName>
        <fullName evidence="1">Uncharacterized protein</fullName>
    </submittedName>
</protein>